<feature type="region of interest" description="Disordered" evidence="8">
    <location>
        <begin position="824"/>
        <end position="864"/>
    </location>
</feature>
<dbReference type="PROSITE" id="PS50215">
    <property type="entry name" value="ADAM_MEPRO"/>
    <property type="match status" value="1"/>
</dbReference>
<dbReference type="InterPro" id="IPR001590">
    <property type="entry name" value="Peptidase_M12B"/>
</dbReference>
<dbReference type="InterPro" id="IPR000742">
    <property type="entry name" value="EGF"/>
</dbReference>
<dbReference type="Proteomes" id="UP000504602">
    <property type="component" value="Unplaced"/>
</dbReference>
<evidence type="ECO:0000259" key="10">
    <source>
        <dbReference type="PROSITE" id="PS50026"/>
    </source>
</evidence>
<evidence type="ECO:0000313" key="14">
    <source>
        <dbReference type="RefSeq" id="XP_030919692.1"/>
    </source>
</evidence>
<dbReference type="GO" id="GO:0004222">
    <property type="term" value="F:metalloendopeptidase activity"/>
    <property type="evidence" value="ECO:0007669"/>
    <property type="project" value="InterPro"/>
</dbReference>
<reference evidence="14" key="1">
    <citation type="submission" date="2025-08" db="UniProtKB">
        <authorList>
            <consortium name="RefSeq"/>
        </authorList>
    </citation>
    <scope>IDENTIFICATION</scope>
</reference>
<dbReference type="OrthoDB" id="5951731at2759"/>
<name>A0A8N5F1A1_GEOFO</name>
<dbReference type="CDD" id="cd04269">
    <property type="entry name" value="ZnMc_adamalysin_II_like"/>
    <property type="match status" value="1"/>
</dbReference>
<dbReference type="Gene3D" id="4.10.70.10">
    <property type="entry name" value="Disintegrin domain"/>
    <property type="match status" value="1"/>
</dbReference>
<evidence type="ECO:0000256" key="4">
    <source>
        <dbReference type="ARBA" id="ARBA00023136"/>
    </source>
</evidence>
<keyword evidence="6" id="KW-0245">EGF-like domain</keyword>
<feature type="domain" description="EGF-like" evidence="10">
    <location>
        <begin position="648"/>
        <end position="682"/>
    </location>
</feature>
<dbReference type="SMART" id="SM00050">
    <property type="entry name" value="DISIN"/>
    <property type="match status" value="1"/>
</dbReference>
<dbReference type="PANTHER" id="PTHR11905:SF158">
    <property type="entry name" value="DISINTEGRIN AND METALLOPROTEINASE DOMAIN-CONTAINING PROTEIN 18"/>
    <property type="match status" value="1"/>
</dbReference>
<evidence type="ECO:0000256" key="2">
    <source>
        <dbReference type="ARBA" id="ARBA00022692"/>
    </source>
</evidence>
<dbReference type="GO" id="GO:0007155">
    <property type="term" value="P:cell adhesion"/>
    <property type="evidence" value="ECO:0007669"/>
    <property type="project" value="TreeGrafter"/>
</dbReference>
<dbReference type="PROSITE" id="PS50214">
    <property type="entry name" value="DISINTEGRIN_2"/>
    <property type="match status" value="1"/>
</dbReference>
<keyword evidence="14" id="KW-0645">Protease</keyword>
<evidence type="ECO:0000256" key="8">
    <source>
        <dbReference type="SAM" id="MobiDB-lite"/>
    </source>
</evidence>
<dbReference type="PROSITE" id="PS01186">
    <property type="entry name" value="EGF_2"/>
    <property type="match status" value="1"/>
</dbReference>
<dbReference type="GO" id="GO:0005886">
    <property type="term" value="C:plasma membrane"/>
    <property type="evidence" value="ECO:0007669"/>
    <property type="project" value="TreeGrafter"/>
</dbReference>
<dbReference type="InterPro" id="IPR006586">
    <property type="entry name" value="ADAM_Cys-rich"/>
</dbReference>
<dbReference type="InterPro" id="IPR034027">
    <property type="entry name" value="Reprolysin_adamalysin"/>
</dbReference>
<dbReference type="PANTHER" id="PTHR11905">
    <property type="entry name" value="ADAM A DISINTEGRIN AND METALLOPROTEASE DOMAIN"/>
    <property type="match status" value="1"/>
</dbReference>
<evidence type="ECO:0000256" key="6">
    <source>
        <dbReference type="PROSITE-ProRule" id="PRU00076"/>
    </source>
</evidence>
<dbReference type="RefSeq" id="XP_030919692.1">
    <property type="nucleotide sequence ID" value="XM_031063832.1"/>
</dbReference>
<feature type="disulfide bond" evidence="6">
    <location>
        <begin position="672"/>
        <end position="681"/>
    </location>
</feature>
<accession>A0A8N5F1A1</accession>
<dbReference type="InterPro" id="IPR001762">
    <property type="entry name" value="Disintegrin_dom"/>
</dbReference>
<dbReference type="GO" id="GO:0006508">
    <property type="term" value="P:proteolysis"/>
    <property type="evidence" value="ECO:0007669"/>
    <property type="project" value="InterPro"/>
</dbReference>
<dbReference type="SUPFAM" id="SSF55486">
    <property type="entry name" value="Metalloproteases ('zincins'), catalytic domain"/>
    <property type="match status" value="1"/>
</dbReference>
<keyword evidence="9" id="KW-0732">Signal</keyword>
<dbReference type="Gene3D" id="3.40.390.10">
    <property type="entry name" value="Collagenase (Catalytic Domain)"/>
    <property type="match status" value="1"/>
</dbReference>
<evidence type="ECO:0000256" key="3">
    <source>
        <dbReference type="ARBA" id="ARBA00022989"/>
    </source>
</evidence>
<keyword evidence="13" id="KW-1185">Reference proteome</keyword>
<comment type="caution">
    <text evidence="6">Lacks conserved residue(s) required for the propagation of feature annotation.</text>
</comment>
<feature type="domain" description="Peptidase M12B" evidence="12">
    <location>
        <begin position="218"/>
        <end position="415"/>
    </location>
</feature>
<dbReference type="FunFam" id="4.10.70.10:FF:000003">
    <property type="entry name" value="Disintegrin and metalloproteinase domain-containing protein 17"/>
    <property type="match status" value="1"/>
</dbReference>
<comment type="subcellular location">
    <subcellularLocation>
        <location evidence="1">Membrane</location>
        <topology evidence="1">Single-pass membrane protein</topology>
    </subcellularLocation>
</comment>
<keyword evidence="5 6" id="KW-1015">Disulfide bond</keyword>
<dbReference type="SMART" id="SM00608">
    <property type="entry name" value="ACR"/>
    <property type="match status" value="1"/>
</dbReference>
<dbReference type="Pfam" id="PF00200">
    <property type="entry name" value="Disintegrin"/>
    <property type="match status" value="1"/>
</dbReference>
<dbReference type="PROSITE" id="PS50026">
    <property type="entry name" value="EGF_3"/>
    <property type="match status" value="1"/>
</dbReference>
<feature type="domain" description="Disintegrin" evidence="11">
    <location>
        <begin position="425"/>
        <end position="508"/>
    </location>
</feature>
<feature type="chain" id="PRO_5035443309" evidence="9">
    <location>
        <begin position="25"/>
        <end position="864"/>
    </location>
</feature>
<evidence type="ECO:0000256" key="1">
    <source>
        <dbReference type="ARBA" id="ARBA00004167"/>
    </source>
</evidence>
<keyword evidence="2" id="KW-0812">Transmembrane</keyword>
<evidence type="ECO:0000256" key="7">
    <source>
        <dbReference type="PROSITE-ProRule" id="PRU00276"/>
    </source>
</evidence>
<protein>
    <submittedName>
        <fullName evidence="14">Disintegrin and metalloproteinase domain-containing protein 32</fullName>
    </submittedName>
</protein>
<keyword evidence="4" id="KW-0472">Membrane</keyword>
<organism evidence="13 14">
    <name type="scientific">Geospiza fortis</name>
    <name type="common">Medium ground-finch</name>
    <dbReference type="NCBI Taxonomy" id="48883"/>
    <lineage>
        <taxon>Eukaryota</taxon>
        <taxon>Metazoa</taxon>
        <taxon>Chordata</taxon>
        <taxon>Craniata</taxon>
        <taxon>Vertebrata</taxon>
        <taxon>Euteleostomi</taxon>
        <taxon>Archelosauria</taxon>
        <taxon>Archosauria</taxon>
        <taxon>Dinosauria</taxon>
        <taxon>Saurischia</taxon>
        <taxon>Theropoda</taxon>
        <taxon>Coelurosauria</taxon>
        <taxon>Aves</taxon>
        <taxon>Neognathae</taxon>
        <taxon>Neoaves</taxon>
        <taxon>Telluraves</taxon>
        <taxon>Australaves</taxon>
        <taxon>Passeriformes</taxon>
        <taxon>Thraupidae</taxon>
        <taxon>Geospiza</taxon>
    </lineage>
</organism>
<dbReference type="AlphaFoldDB" id="A0A8N5F1A1"/>
<dbReference type="GeneID" id="102037011"/>
<evidence type="ECO:0000256" key="5">
    <source>
        <dbReference type="ARBA" id="ARBA00023157"/>
    </source>
</evidence>
<sequence>MGPLCAMPPLLLLLLLELLHEAGQGPPEPPASQHWAQPWGALSPVGGQVWSQITIPQQLGASTKGEEGLKQEAVSYTLRIEGRPYTIHLQQHAFLSDDFQTYVSSEQGSLHADSAHSEGGCHYWGYIDGFPSSAVTLNTCSGLRGLLQFENVSYRIQPLGYSPAFQHVLYRVGEEQMAPAPPAQSPPEAGQGGLAAWDMLDKAPSDDEPLSAAARSPKYLTVYVVLDKALYNYMGSDPNAATQNVIQAFNLINSMFNPLNVTIVLSSLELWAEGDKISTAGDTEDILQRFLQWKQLSLEPQAHNIASLLGYRHQGALVGAAAPGGACQRDAAATVALYHQNVTLESFSVLLAQVLGHSLDMSPDSPRGCSCPGRVCAMSPAALYFSGSKAFSNCSIRDFETFLKQGRGDCLFSSPRLSRQSRQSGAVCGNRVVEPGEQCDCGTAQDRCCTPSCRLRPRARCASGLCCRNCQWERFLALGFPAADAQCDLPEFCSGSSASCPPDVYVQDGQECGRGTGYCYRGRCQSPDLQCRRIYGTDSRNAPVMCYEEINGQRDRFGHCGFQPNHKYRHCAWRDLRCGKLICTYPSHKPFLAPATAVMYARVKHHICVTLNYLNVSTWLDPLQVAPGTKCGSGRVCINSTCHPLSVLGPICDSKTKCHGHGVCNNKGNCHCNMGWQPPDCQWRGSRWGGSRDSGLQFTEGDLEIKQEPGLELHREPGLELKREPGLEVKWEPDLERNLEPGLELNQEPGLEIKREPSLQVKREPGLELHQEPGLEVKWEPHLEVNREPGLEVKQERDLKLHLGPGLELNLEPDLELKWEPDLELQDPELAPELQTDTELEPELEMKTDMDPPAEPALGQHHGH</sequence>
<dbReference type="GO" id="GO:0008584">
    <property type="term" value="P:male gonad development"/>
    <property type="evidence" value="ECO:0007669"/>
    <property type="project" value="TreeGrafter"/>
</dbReference>
<dbReference type="InterPro" id="IPR024079">
    <property type="entry name" value="MetalloPept_cat_dom_sf"/>
</dbReference>
<keyword evidence="3" id="KW-1133">Transmembrane helix</keyword>
<dbReference type="Pfam" id="PF08516">
    <property type="entry name" value="ADAM_CR"/>
    <property type="match status" value="1"/>
</dbReference>
<evidence type="ECO:0000259" key="11">
    <source>
        <dbReference type="PROSITE" id="PS50214"/>
    </source>
</evidence>
<evidence type="ECO:0000313" key="13">
    <source>
        <dbReference type="Proteomes" id="UP000504602"/>
    </source>
</evidence>
<dbReference type="Pfam" id="PF01562">
    <property type="entry name" value="Pep_M12B_propep"/>
    <property type="match status" value="1"/>
</dbReference>
<dbReference type="InterPro" id="IPR036436">
    <property type="entry name" value="Disintegrin_dom_sf"/>
</dbReference>
<dbReference type="Pfam" id="PF01421">
    <property type="entry name" value="Reprolysin"/>
    <property type="match status" value="1"/>
</dbReference>
<dbReference type="GO" id="GO:0007339">
    <property type="term" value="P:binding of sperm to zona pellucida"/>
    <property type="evidence" value="ECO:0007669"/>
    <property type="project" value="TreeGrafter"/>
</dbReference>
<evidence type="ECO:0000256" key="9">
    <source>
        <dbReference type="SAM" id="SignalP"/>
    </source>
</evidence>
<dbReference type="InterPro" id="IPR002870">
    <property type="entry name" value="Peptidase_M12B_N"/>
</dbReference>
<dbReference type="SUPFAM" id="SSF57552">
    <property type="entry name" value="Blood coagulation inhibitor (disintegrin)"/>
    <property type="match status" value="1"/>
</dbReference>
<gene>
    <name evidence="14" type="primary">LOC102037011</name>
</gene>
<feature type="disulfide bond" evidence="7">
    <location>
        <begin position="371"/>
        <end position="376"/>
    </location>
</feature>
<keyword evidence="14" id="KW-0482">Metalloprotease</keyword>
<proteinExistence type="predicted"/>
<keyword evidence="14" id="KW-0378">Hydrolase</keyword>
<evidence type="ECO:0000259" key="12">
    <source>
        <dbReference type="PROSITE" id="PS50215"/>
    </source>
</evidence>
<feature type="signal peptide" evidence="9">
    <location>
        <begin position="1"/>
        <end position="24"/>
    </location>
</feature>